<dbReference type="PANTHER" id="PTHR32063">
    <property type="match status" value="1"/>
</dbReference>
<dbReference type="Gene3D" id="3.30.70.1430">
    <property type="entry name" value="Multidrug efflux transporter AcrB pore domain"/>
    <property type="match status" value="2"/>
</dbReference>
<dbReference type="Gene3D" id="3.30.70.1320">
    <property type="entry name" value="Multidrug efflux transporter AcrB pore domain like"/>
    <property type="match status" value="1"/>
</dbReference>
<evidence type="ECO:0000256" key="6">
    <source>
        <dbReference type="ARBA" id="ARBA00022989"/>
    </source>
</evidence>
<dbReference type="RefSeq" id="WP_121989837.1">
    <property type="nucleotide sequence ID" value="NZ_OUNR01000017.1"/>
</dbReference>
<dbReference type="InParanoid" id="A0A330L6T7"/>
<keyword evidence="5 8" id="KW-0812">Transmembrane</keyword>
<keyword evidence="7 8" id="KW-0472">Membrane</keyword>
<keyword evidence="2" id="KW-0813">Transport</keyword>
<feature type="transmembrane region" description="Helical" evidence="8">
    <location>
        <begin position="12"/>
        <end position="34"/>
    </location>
</feature>
<accession>A0A330L6T7</accession>
<feature type="transmembrane region" description="Helical" evidence="8">
    <location>
        <begin position="851"/>
        <end position="870"/>
    </location>
</feature>
<feature type="transmembrane region" description="Helical" evidence="8">
    <location>
        <begin position="521"/>
        <end position="542"/>
    </location>
</feature>
<feature type="transmembrane region" description="Helical" evidence="8">
    <location>
        <begin position="980"/>
        <end position="1006"/>
    </location>
</feature>
<dbReference type="PRINTS" id="PR00702">
    <property type="entry name" value="ACRIFLAVINRP"/>
</dbReference>
<dbReference type="Gene3D" id="1.20.1640.10">
    <property type="entry name" value="Multidrug efflux transporter AcrB transmembrane domain"/>
    <property type="match status" value="2"/>
</dbReference>
<evidence type="ECO:0000256" key="7">
    <source>
        <dbReference type="ARBA" id="ARBA00023136"/>
    </source>
</evidence>
<feature type="transmembrane region" description="Helical" evidence="8">
    <location>
        <begin position="903"/>
        <end position="924"/>
    </location>
</feature>
<dbReference type="OrthoDB" id="9758234at2"/>
<evidence type="ECO:0000256" key="4">
    <source>
        <dbReference type="ARBA" id="ARBA00022519"/>
    </source>
</evidence>
<dbReference type="SUPFAM" id="SSF82693">
    <property type="entry name" value="Multidrug efflux transporter AcrB pore domain, PN1, PN2, PC1 and PC2 subdomains"/>
    <property type="match status" value="3"/>
</dbReference>
<evidence type="ECO:0000256" key="3">
    <source>
        <dbReference type="ARBA" id="ARBA00022475"/>
    </source>
</evidence>
<evidence type="ECO:0000256" key="5">
    <source>
        <dbReference type="ARBA" id="ARBA00022692"/>
    </source>
</evidence>
<feature type="transmembrane region" description="Helical" evidence="8">
    <location>
        <begin position="385"/>
        <end position="409"/>
    </location>
</feature>
<dbReference type="AlphaFoldDB" id="A0A330L6T7"/>
<comment type="subcellular location">
    <subcellularLocation>
        <location evidence="1">Cell inner membrane</location>
        <topology evidence="1">Multi-pass membrane protein</topology>
    </subcellularLocation>
</comment>
<dbReference type="PANTHER" id="PTHR32063:SF14">
    <property type="entry name" value="BLL4319 PROTEIN"/>
    <property type="match status" value="1"/>
</dbReference>
<feature type="transmembrane region" description="Helical" evidence="8">
    <location>
        <begin position="359"/>
        <end position="379"/>
    </location>
</feature>
<dbReference type="SUPFAM" id="SSF82866">
    <property type="entry name" value="Multidrug efflux transporter AcrB transmembrane domain"/>
    <property type="match status" value="2"/>
</dbReference>
<feature type="transmembrane region" description="Helical" evidence="8">
    <location>
        <begin position="462"/>
        <end position="481"/>
    </location>
</feature>
<evidence type="ECO:0000313" key="10">
    <source>
        <dbReference type="Proteomes" id="UP000248168"/>
    </source>
</evidence>
<feature type="transmembrane region" description="Helical" evidence="8">
    <location>
        <begin position="952"/>
        <end position="974"/>
    </location>
</feature>
<dbReference type="GO" id="GO:0005886">
    <property type="term" value="C:plasma membrane"/>
    <property type="evidence" value="ECO:0007669"/>
    <property type="project" value="UniProtKB-SubCell"/>
</dbReference>
<dbReference type="InterPro" id="IPR001036">
    <property type="entry name" value="Acrflvin-R"/>
</dbReference>
<dbReference type="SUPFAM" id="SSF82714">
    <property type="entry name" value="Multidrug efflux transporter AcrB TolC docking domain, DN and DC subdomains"/>
    <property type="match status" value="2"/>
</dbReference>
<evidence type="ECO:0000256" key="1">
    <source>
        <dbReference type="ARBA" id="ARBA00004429"/>
    </source>
</evidence>
<dbReference type="Pfam" id="PF00873">
    <property type="entry name" value="ACR_tran"/>
    <property type="match status" value="1"/>
</dbReference>
<name>A0A330L6T7_9BACT</name>
<dbReference type="Proteomes" id="UP000248168">
    <property type="component" value="Unassembled WGS sequence"/>
</dbReference>
<dbReference type="GO" id="GO:0042910">
    <property type="term" value="F:xenobiotic transmembrane transporter activity"/>
    <property type="evidence" value="ECO:0007669"/>
    <property type="project" value="TreeGrafter"/>
</dbReference>
<keyword evidence="10" id="KW-1185">Reference proteome</keyword>
<evidence type="ECO:0000256" key="8">
    <source>
        <dbReference type="SAM" id="Phobius"/>
    </source>
</evidence>
<dbReference type="FunFam" id="1.20.1640.10:FF:000001">
    <property type="entry name" value="Efflux pump membrane transporter"/>
    <property type="match status" value="1"/>
</dbReference>
<protein>
    <submittedName>
        <fullName evidence="9">Putative Multidrug efflux transporter</fullName>
    </submittedName>
</protein>
<reference evidence="10" key="1">
    <citation type="submission" date="2018-04" db="EMBL/GenBank/DDBJ databases">
        <authorList>
            <person name="Lucker S."/>
            <person name="Sakoula D."/>
        </authorList>
    </citation>
    <scope>NUCLEOTIDE SEQUENCE [LARGE SCALE GENOMIC DNA]</scope>
</reference>
<dbReference type="EMBL" id="OUNR01000017">
    <property type="protein sequence ID" value="SPP65563.1"/>
    <property type="molecule type" value="Genomic_DNA"/>
</dbReference>
<feature type="transmembrane region" description="Helical" evidence="8">
    <location>
        <begin position="877"/>
        <end position="897"/>
    </location>
</feature>
<evidence type="ECO:0000256" key="2">
    <source>
        <dbReference type="ARBA" id="ARBA00022448"/>
    </source>
</evidence>
<keyword evidence="3" id="KW-1003">Cell membrane</keyword>
<dbReference type="InterPro" id="IPR027463">
    <property type="entry name" value="AcrB_DN_DC_subdom"/>
</dbReference>
<keyword evidence="4" id="KW-0997">Cell inner membrane</keyword>
<feature type="transmembrane region" description="Helical" evidence="8">
    <location>
        <begin position="430"/>
        <end position="450"/>
    </location>
</feature>
<gene>
    <name evidence="9" type="ORF">NITLEN_40036</name>
</gene>
<dbReference type="Gene3D" id="3.30.70.1440">
    <property type="entry name" value="Multidrug efflux transporter AcrB pore domain"/>
    <property type="match status" value="1"/>
</dbReference>
<evidence type="ECO:0000313" key="9">
    <source>
        <dbReference type="EMBL" id="SPP65563.1"/>
    </source>
</evidence>
<sequence length="1022" mass="109892">MTLSDISIRRPVFALVMTLLLVLFGALSFLRLSVREYPDIKPPIVSVQTVYPGASASVIETDVTTPLEDSLSGIQGLRTITSSSREEVSAVTIEFELGRDLDGATNDVRDRIAMIRSLLPLSIQEPIVSKAAADNSEVLWVALSSDRHSALELSDTAERFIKPRLVMVSGVSTAYLDGERRYAMRIWLDPDQLAARRLTVQDVEEAIRNQNASIPSGRIESELMEFGVSLRGTLHTPEEFEGLIVAYREGYPVRLKDVARVELGAEDTRKLGRFNGTPSLGIAVSRQSKANTLAVARALKAQLPAISASLPEGMTLTIAFDSSAPIEASLHEVYVALGLSLVLVVLVIFAFLGSARATLVPAVAIPVSIIGTFIVMLVTGCSLNVLTLLGLVLAVGLVVDDAIIVLENIHRRIIDGMPPLRAAAEGTNEIAFAVLATTISLVTVFIPIAFLSGLVGQLFAELAIAVASAVLISGFVALTLTPMMCGRLLRRDSEQSSWDRFTARASDRVLGWYRRVLTRVVAAKTVVVILGLSASVGSLVLLERLPSELAPLEDAGWFSAFLIAPQGATIRYSDTYARELEALIDTVPEVLSNYTVVARGQSPTIVNRAASWVTLRDWNERTRSQQEIIAALNRKLGQLTGVKAYLINPPSIAEWSEYPPVQFVIGGLEYQELQQAAERLMGKLAGHPGFLAPDMNLALNTPHIAVEAHRDKAADLGVSVAAVGRTLETLLSGRPVTTFTQNGRQYKVIVKIDDRRREKPSDISGLYVRGNEGELAQLSNVVTVREEPAPESLNHVDRMRAVTISAGLAEGFTLGQALAYLDGAAKDVLLPTMRTTYAGESKTFIESNTNLYMTFALALVVIFLVLSAQFESFRHPFTILLAVPPAVSGALLALAVSKGTLTIYSQIGVIILIGLVTKNAILIVEFANQLRERGLESTEAVIEAAARRLRPIMMTTMATILGALPLVLATGAGAAGRRQIGAVLIGGLLVSTIVTLFLVPAAYTILAGRGPAPKAAQDLLDA</sequence>
<proteinExistence type="predicted"/>
<feature type="transmembrane region" description="Helical" evidence="8">
    <location>
        <begin position="333"/>
        <end position="352"/>
    </location>
</feature>
<organism evidence="9 10">
    <name type="scientific">Nitrospira lenta</name>
    <dbReference type="NCBI Taxonomy" id="1436998"/>
    <lineage>
        <taxon>Bacteria</taxon>
        <taxon>Pseudomonadati</taxon>
        <taxon>Nitrospirota</taxon>
        <taxon>Nitrospiria</taxon>
        <taxon>Nitrospirales</taxon>
        <taxon>Nitrospiraceae</taxon>
        <taxon>Nitrospira</taxon>
    </lineage>
</organism>
<dbReference type="Gene3D" id="3.30.2090.10">
    <property type="entry name" value="Multidrug efflux transporter AcrB TolC docking domain, DN and DC subdomains"/>
    <property type="match status" value="2"/>
</dbReference>
<keyword evidence="6 8" id="KW-1133">Transmembrane helix</keyword>